<dbReference type="AlphaFoldDB" id="A0A6N9VCE0"/>
<dbReference type="EMBL" id="JAAGME010000433">
    <property type="protein sequence ID" value="NEB67661.1"/>
    <property type="molecule type" value="Genomic_DNA"/>
</dbReference>
<dbReference type="Proteomes" id="UP000471648">
    <property type="component" value="Unassembled WGS sequence"/>
</dbReference>
<dbReference type="Pfam" id="PF13191">
    <property type="entry name" value="AAA_16"/>
    <property type="match status" value="1"/>
</dbReference>
<accession>A0A6N9VCE0</accession>
<evidence type="ECO:0000259" key="1">
    <source>
        <dbReference type="Pfam" id="PF13191"/>
    </source>
</evidence>
<organism evidence="2 3">
    <name type="scientific">Streptomyces microflavus</name>
    <name type="common">Streptomyces lipmanii</name>
    <dbReference type="NCBI Taxonomy" id="1919"/>
    <lineage>
        <taxon>Bacteria</taxon>
        <taxon>Bacillati</taxon>
        <taxon>Actinomycetota</taxon>
        <taxon>Actinomycetes</taxon>
        <taxon>Kitasatosporales</taxon>
        <taxon>Streptomycetaceae</taxon>
        <taxon>Streptomyces</taxon>
    </lineage>
</organism>
<proteinExistence type="predicted"/>
<gene>
    <name evidence="2" type="ORF">G3I39_11460</name>
</gene>
<feature type="domain" description="Orc1-like AAA ATPase" evidence="1">
    <location>
        <begin position="177"/>
        <end position="356"/>
    </location>
</feature>
<comment type="caution">
    <text evidence="2">The sequence shown here is derived from an EMBL/GenBank/DDBJ whole genome shotgun (WGS) entry which is preliminary data.</text>
</comment>
<dbReference type="InterPro" id="IPR041664">
    <property type="entry name" value="AAA_16"/>
</dbReference>
<evidence type="ECO:0000313" key="2">
    <source>
        <dbReference type="EMBL" id="NEB67661.1"/>
    </source>
</evidence>
<name>A0A6N9VCE0_STRMI</name>
<sequence length="387" mass="40955">MLLVRVRARTGGGASVPEQLDVPLNEAAASLAEIVEAHEGTIVGSLGYLTAALFGLRDDWAAAPLEAVRAAFALRDAVGGLPGLGIEAVVTMGRALVREDSAGAVSVVGTLLDTAQHLLSDVPPGKVHVGPEVAACTEGWVRYRKVARGPDAAAKVREACALHPREVPVRGGEAHAREHELAIVSSHLDHSRHHHAPYLVTVLGDQDQSRSRFLTEFQHRVGRLPDEARVLRPAAPEQGGYGPLGLTDALLDAWAASSGARRDAPVDELLTELVRGAAGTGPTGDRLLRSLLVSAPPFHAARPRAVMDVWKELLVLCARQLPLVLCLDGLHLVDEAVLDWVEELVATVEDAPLLVVAGARPQLLGRRPLWGVGGGRTSMLSLAPLPE</sequence>
<dbReference type="SUPFAM" id="SSF55073">
    <property type="entry name" value="Nucleotide cyclase"/>
    <property type="match status" value="1"/>
</dbReference>
<dbReference type="InterPro" id="IPR029787">
    <property type="entry name" value="Nucleotide_cyclase"/>
</dbReference>
<feature type="non-terminal residue" evidence="2">
    <location>
        <position position="387"/>
    </location>
</feature>
<reference evidence="2 3" key="1">
    <citation type="submission" date="2020-01" db="EMBL/GenBank/DDBJ databases">
        <title>Insect and environment-associated Actinomycetes.</title>
        <authorList>
            <person name="Currrie C."/>
            <person name="Chevrette M."/>
            <person name="Carlson C."/>
            <person name="Stubbendieck R."/>
            <person name="Wendt-Pienkowski E."/>
        </authorList>
    </citation>
    <scope>NUCLEOTIDE SEQUENCE [LARGE SCALE GENOMIC DNA]</scope>
    <source>
        <strain evidence="2 3">SID14438</strain>
    </source>
</reference>
<dbReference type="Gene3D" id="3.30.70.1230">
    <property type="entry name" value="Nucleotide cyclase"/>
    <property type="match status" value="1"/>
</dbReference>
<evidence type="ECO:0000313" key="3">
    <source>
        <dbReference type="Proteomes" id="UP000471648"/>
    </source>
</evidence>
<protein>
    <submittedName>
        <fullName evidence="2">AAA family ATPase</fullName>
    </submittedName>
</protein>